<dbReference type="SMART" id="SM00873">
    <property type="entry name" value="B3_4"/>
    <property type="match status" value="1"/>
</dbReference>
<comment type="similarity">
    <text evidence="2 15">Belongs to the phenylalanyl-tRNA synthetase beta subunit family. Type 1 subfamily.</text>
</comment>
<evidence type="ECO:0000256" key="10">
    <source>
        <dbReference type="ARBA" id="ARBA00022842"/>
    </source>
</evidence>
<dbReference type="InterPro" id="IPR020825">
    <property type="entry name" value="Phe-tRNA_synthase-like_B3/B4"/>
</dbReference>
<dbReference type="NCBIfam" id="NF045760">
    <property type="entry name" value="YtpR"/>
    <property type="match status" value="1"/>
</dbReference>
<dbReference type="GO" id="GO:0000287">
    <property type="term" value="F:magnesium ion binding"/>
    <property type="evidence" value="ECO:0007669"/>
    <property type="project" value="UniProtKB-UniRule"/>
</dbReference>
<dbReference type="GO" id="GO:0009328">
    <property type="term" value="C:phenylalanine-tRNA ligase complex"/>
    <property type="evidence" value="ECO:0007669"/>
    <property type="project" value="TreeGrafter"/>
</dbReference>
<dbReference type="PROSITE" id="PS51447">
    <property type="entry name" value="FDX_ACB"/>
    <property type="match status" value="1"/>
</dbReference>
<protein>
    <recommendedName>
        <fullName evidence="15">Phenylalanine--tRNA ligase beta subunit</fullName>
        <ecNumber evidence="15">6.1.1.20</ecNumber>
    </recommendedName>
    <alternativeName>
        <fullName evidence="15">Phenylalanyl-tRNA synthetase beta subunit</fullName>
        <shortName evidence="15">PheRS</shortName>
    </alternativeName>
</protein>
<dbReference type="Gene3D" id="3.30.70.380">
    <property type="entry name" value="Ferrodoxin-fold anticodon-binding domain"/>
    <property type="match status" value="1"/>
</dbReference>
<dbReference type="PROSITE" id="PS51483">
    <property type="entry name" value="B5"/>
    <property type="match status" value="1"/>
</dbReference>
<keyword evidence="12 15" id="KW-0648">Protein biosynthesis</keyword>
<dbReference type="Pfam" id="PF03484">
    <property type="entry name" value="B5"/>
    <property type="match status" value="1"/>
</dbReference>
<dbReference type="FunFam" id="3.50.40.10:FF:000001">
    <property type="entry name" value="Phenylalanine--tRNA ligase beta subunit"/>
    <property type="match status" value="1"/>
</dbReference>
<dbReference type="InterPro" id="IPR009061">
    <property type="entry name" value="DNA-bd_dom_put_sf"/>
</dbReference>
<evidence type="ECO:0000256" key="15">
    <source>
        <dbReference type="HAMAP-Rule" id="MF_00283"/>
    </source>
</evidence>
<dbReference type="GO" id="GO:0000049">
    <property type="term" value="F:tRNA binding"/>
    <property type="evidence" value="ECO:0007669"/>
    <property type="project" value="UniProtKB-UniRule"/>
</dbReference>
<dbReference type="InterPro" id="IPR005147">
    <property type="entry name" value="tRNA_synthase_B5-dom"/>
</dbReference>
<evidence type="ECO:0000259" key="19">
    <source>
        <dbReference type="PROSITE" id="PS51483"/>
    </source>
</evidence>
<evidence type="ECO:0000313" key="20">
    <source>
        <dbReference type="EMBL" id="RAU18647.1"/>
    </source>
</evidence>
<dbReference type="SUPFAM" id="SSF56037">
    <property type="entry name" value="PheT/TilS domain"/>
    <property type="match status" value="1"/>
</dbReference>
<comment type="caution">
    <text evidence="20">The sequence shown here is derived from an EMBL/GenBank/DDBJ whole genome shotgun (WGS) entry which is preliminary data.</text>
</comment>
<dbReference type="CDD" id="cd02796">
    <property type="entry name" value="tRNA_bind_bactPheRS"/>
    <property type="match status" value="1"/>
</dbReference>
<evidence type="ECO:0000256" key="11">
    <source>
        <dbReference type="ARBA" id="ARBA00022884"/>
    </source>
</evidence>
<dbReference type="Proteomes" id="UP000250744">
    <property type="component" value="Unassembled WGS sequence"/>
</dbReference>
<dbReference type="FunFam" id="3.30.56.10:FF:000002">
    <property type="entry name" value="Phenylalanine--tRNA ligase beta subunit"/>
    <property type="match status" value="1"/>
</dbReference>
<evidence type="ECO:0000259" key="17">
    <source>
        <dbReference type="PROSITE" id="PS50886"/>
    </source>
</evidence>
<dbReference type="SUPFAM" id="SSF50249">
    <property type="entry name" value="Nucleic acid-binding proteins"/>
    <property type="match status" value="1"/>
</dbReference>
<feature type="binding site" evidence="15">
    <location>
        <position position="463"/>
    </location>
    <ligand>
        <name>Mg(2+)</name>
        <dbReference type="ChEBI" id="CHEBI:18420"/>
        <note>shared with alpha subunit</note>
    </ligand>
</feature>
<dbReference type="Pfam" id="PF17759">
    <property type="entry name" value="tRNA_synthFbeta"/>
    <property type="match status" value="1"/>
</dbReference>
<dbReference type="EC" id="6.1.1.20" evidence="15"/>
<evidence type="ECO:0000256" key="1">
    <source>
        <dbReference type="ARBA" id="ARBA00004496"/>
    </source>
</evidence>
<feature type="binding site" evidence="15">
    <location>
        <position position="460"/>
    </location>
    <ligand>
        <name>Mg(2+)</name>
        <dbReference type="ChEBI" id="CHEBI:18420"/>
        <note>shared with alpha subunit</note>
    </ligand>
</feature>
<dbReference type="InterPro" id="IPR005121">
    <property type="entry name" value="Fdx_antiC-bd"/>
</dbReference>
<dbReference type="CDD" id="cd00769">
    <property type="entry name" value="PheRS_beta_core"/>
    <property type="match status" value="1"/>
</dbReference>
<dbReference type="FunFam" id="3.30.930.10:FF:000022">
    <property type="entry name" value="Phenylalanine--tRNA ligase beta subunit"/>
    <property type="match status" value="1"/>
</dbReference>
<evidence type="ECO:0000256" key="8">
    <source>
        <dbReference type="ARBA" id="ARBA00022741"/>
    </source>
</evidence>
<dbReference type="OrthoDB" id="9805455at2"/>
<keyword evidence="4 15" id="KW-0963">Cytoplasm</keyword>
<dbReference type="GO" id="GO:0004826">
    <property type="term" value="F:phenylalanine-tRNA ligase activity"/>
    <property type="evidence" value="ECO:0007669"/>
    <property type="project" value="UniProtKB-UniRule"/>
</dbReference>
<evidence type="ECO:0000256" key="14">
    <source>
        <dbReference type="ARBA" id="ARBA00049255"/>
    </source>
</evidence>
<dbReference type="InterPro" id="IPR033714">
    <property type="entry name" value="tRNA_bind_bactPheRS"/>
</dbReference>
<feature type="domain" description="B5" evidence="19">
    <location>
        <begin position="400"/>
        <end position="476"/>
    </location>
</feature>
<dbReference type="FunFam" id="2.40.50.140:FF:000045">
    <property type="entry name" value="Phenylalanine--tRNA ligase beta subunit"/>
    <property type="match status" value="1"/>
</dbReference>
<dbReference type="Pfam" id="PF03483">
    <property type="entry name" value="B3_4"/>
    <property type="match status" value="1"/>
</dbReference>
<evidence type="ECO:0000259" key="18">
    <source>
        <dbReference type="PROSITE" id="PS51447"/>
    </source>
</evidence>
<dbReference type="SUPFAM" id="SSF46955">
    <property type="entry name" value="Putative DNA-binding domain"/>
    <property type="match status" value="1"/>
</dbReference>
<dbReference type="InterPro" id="IPR045864">
    <property type="entry name" value="aa-tRNA-synth_II/BPL/LPL"/>
</dbReference>
<keyword evidence="11 16" id="KW-0694">RNA-binding</keyword>
<dbReference type="InterPro" id="IPR036690">
    <property type="entry name" value="Fdx_antiC-bd_sf"/>
</dbReference>
<evidence type="ECO:0000256" key="13">
    <source>
        <dbReference type="ARBA" id="ARBA00023146"/>
    </source>
</evidence>
<dbReference type="InterPro" id="IPR012340">
    <property type="entry name" value="NA-bd_OB-fold"/>
</dbReference>
<dbReference type="NCBIfam" id="TIGR00472">
    <property type="entry name" value="pheT_bact"/>
    <property type="match status" value="1"/>
</dbReference>
<evidence type="ECO:0000313" key="21">
    <source>
        <dbReference type="Proteomes" id="UP000250744"/>
    </source>
</evidence>
<dbReference type="SMART" id="SM00896">
    <property type="entry name" value="FDX-ACB"/>
    <property type="match status" value="1"/>
</dbReference>
<dbReference type="Pfam" id="PF03147">
    <property type="entry name" value="FDX-ACB"/>
    <property type="match status" value="1"/>
</dbReference>
<comment type="cofactor">
    <cofactor evidence="15">
        <name>Mg(2+)</name>
        <dbReference type="ChEBI" id="CHEBI:18420"/>
    </cofactor>
    <text evidence="15">Binds 2 magnesium ions per tetramer.</text>
</comment>
<evidence type="ECO:0000256" key="5">
    <source>
        <dbReference type="ARBA" id="ARBA00022555"/>
    </source>
</evidence>
<comment type="subunit">
    <text evidence="3 15">Tetramer of two alpha and two beta subunits.</text>
</comment>
<dbReference type="Gene3D" id="3.50.40.10">
    <property type="entry name" value="Phenylalanyl-trna Synthetase, Chain B, domain 3"/>
    <property type="match status" value="1"/>
</dbReference>
<dbReference type="SMART" id="SM00874">
    <property type="entry name" value="B5"/>
    <property type="match status" value="1"/>
</dbReference>
<keyword evidence="6 15" id="KW-0436">Ligase</keyword>
<evidence type="ECO:0000256" key="3">
    <source>
        <dbReference type="ARBA" id="ARBA00011209"/>
    </source>
</evidence>
<keyword evidence="5 16" id="KW-0820">tRNA-binding</keyword>
<dbReference type="FunFam" id="3.30.70.380:FF:000001">
    <property type="entry name" value="Phenylalanine--tRNA ligase beta subunit"/>
    <property type="match status" value="1"/>
</dbReference>
<evidence type="ECO:0000256" key="7">
    <source>
        <dbReference type="ARBA" id="ARBA00022723"/>
    </source>
</evidence>
<keyword evidence="7 15" id="KW-0479">Metal-binding</keyword>
<feature type="domain" description="TRNA-binding" evidence="17">
    <location>
        <begin position="39"/>
        <end position="147"/>
    </location>
</feature>
<dbReference type="InterPro" id="IPR045060">
    <property type="entry name" value="Phe-tRNA-ligase_IIc_bsu"/>
</dbReference>
<evidence type="ECO:0000256" key="12">
    <source>
        <dbReference type="ARBA" id="ARBA00022917"/>
    </source>
</evidence>
<dbReference type="PANTHER" id="PTHR10947:SF0">
    <property type="entry name" value="PHENYLALANINE--TRNA LIGASE BETA SUBUNIT"/>
    <property type="match status" value="1"/>
</dbReference>
<comment type="catalytic activity">
    <reaction evidence="14 15">
        <text>tRNA(Phe) + L-phenylalanine + ATP = L-phenylalanyl-tRNA(Phe) + AMP + diphosphate + H(+)</text>
        <dbReference type="Rhea" id="RHEA:19413"/>
        <dbReference type="Rhea" id="RHEA-COMP:9668"/>
        <dbReference type="Rhea" id="RHEA-COMP:9699"/>
        <dbReference type="ChEBI" id="CHEBI:15378"/>
        <dbReference type="ChEBI" id="CHEBI:30616"/>
        <dbReference type="ChEBI" id="CHEBI:33019"/>
        <dbReference type="ChEBI" id="CHEBI:58095"/>
        <dbReference type="ChEBI" id="CHEBI:78442"/>
        <dbReference type="ChEBI" id="CHEBI:78531"/>
        <dbReference type="ChEBI" id="CHEBI:456215"/>
        <dbReference type="EC" id="6.1.1.20"/>
    </reaction>
</comment>
<feature type="domain" description="FDX-ACB" evidence="18">
    <location>
        <begin position="698"/>
        <end position="791"/>
    </location>
</feature>
<dbReference type="InterPro" id="IPR041616">
    <property type="entry name" value="PheRS_beta_core"/>
</dbReference>
<dbReference type="AlphaFoldDB" id="A0A364NP34"/>
<reference evidence="20 21" key="1">
    <citation type="submission" date="2018-06" db="EMBL/GenBank/DDBJ databases">
        <title>Nitrincola tibetense sp. nov., isolated from Lake XuguoCo on Tibetan Plateau.</title>
        <authorList>
            <person name="Xing P."/>
        </authorList>
    </citation>
    <scope>NUCLEOTIDE SEQUENCE [LARGE SCALE GENOMIC DNA]</scope>
    <source>
        <strain evidence="21">xg18</strain>
    </source>
</reference>
<dbReference type="GO" id="GO:0005524">
    <property type="term" value="F:ATP binding"/>
    <property type="evidence" value="ECO:0007669"/>
    <property type="project" value="UniProtKB-UniRule"/>
</dbReference>
<dbReference type="Pfam" id="PF01588">
    <property type="entry name" value="tRNA_bind"/>
    <property type="match status" value="1"/>
</dbReference>
<gene>
    <name evidence="15" type="primary">pheT</name>
    <name evidence="20" type="ORF">DN062_07725</name>
</gene>
<dbReference type="Gene3D" id="3.30.930.10">
    <property type="entry name" value="Bira Bifunctional Protein, Domain 2"/>
    <property type="match status" value="1"/>
</dbReference>
<evidence type="ECO:0000256" key="16">
    <source>
        <dbReference type="PROSITE-ProRule" id="PRU00209"/>
    </source>
</evidence>
<accession>A0A364NP34</accession>
<evidence type="ECO:0000256" key="9">
    <source>
        <dbReference type="ARBA" id="ARBA00022840"/>
    </source>
</evidence>
<dbReference type="SUPFAM" id="SSF55681">
    <property type="entry name" value="Class II aaRS and biotin synthetases"/>
    <property type="match status" value="1"/>
</dbReference>
<dbReference type="SUPFAM" id="SSF54991">
    <property type="entry name" value="Anticodon-binding domain of PheRS"/>
    <property type="match status" value="1"/>
</dbReference>
<dbReference type="InterPro" id="IPR004532">
    <property type="entry name" value="Phe-tRNA-ligase_IIc_bsu_bact"/>
</dbReference>
<dbReference type="Gene3D" id="2.40.50.140">
    <property type="entry name" value="Nucleic acid-binding proteins"/>
    <property type="match status" value="1"/>
</dbReference>
<dbReference type="PROSITE" id="PS50886">
    <property type="entry name" value="TRBD"/>
    <property type="match status" value="1"/>
</dbReference>
<evidence type="ECO:0000256" key="4">
    <source>
        <dbReference type="ARBA" id="ARBA00022490"/>
    </source>
</evidence>
<dbReference type="Gene3D" id="3.30.56.10">
    <property type="match status" value="2"/>
</dbReference>
<proteinExistence type="inferred from homology"/>
<evidence type="ECO:0000256" key="2">
    <source>
        <dbReference type="ARBA" id="ARBA00008653"/>
    </source>
</evidence>
<keyword evidence="9 15" id="KW-0067">ATP-binding</keyword>
<dbReference type="EMBL" id="QKRX01000004">
    <property type="protein sequence ID" value="RAU18647.1"/>
    <property type="molecule type" value="Genomic_DNA"/>
</dbReference>
<keyword evidence="21" id="KW-1185">Reference proteome</keyword>
<feature type="binding site" evidence="15">
    <location>
        <position position="454"/>
    </location>
    <ligand>
        <name>Mg(2+)</name>
        <dbReference type="ChEBI" id="CHEBI:18420"/>
        <note>shared with alpha subunit</note>
    </ligand>
</feature>
<dbReference type="PANTHER" id="PTHR10947">
    <property type="entry name" value="PHENYLALANYL-TRNA SYNTHETASE BETA CHAIN AND LEUCINE-RICH REPEAT-CONTAINING PROTEIN 47"/>
    <property type="match status" value="1"/>
</dbReference>
<feature type="binding site" evidence="15">
    <location>
        <position position="464"/>
    </location>
    <ligand>
        <name>Mg(2+)</name>
        <dbReference type="ChEBI" id="CHEBI:18420"/>
        <note>shared with alpha subunit</note>
    </ligand>
</feature>
<dbReference type="RefSeq" id="WP_112158749.1">
    <property type="nucleotide sequence ID" value="NZ_QKRX01000004.1"/>
</dbReference>
<dbReference type="InterPro" id="IPR002547">
    <property type="entry name" value="tRNA-bd_dom"/>
</dbReference>
<dbReference type="GO" id="GO:0006432">
    <property type="term" value="P:phenylalanyl-tRNA aminoacylation"/>
    <property type="evidence" value="ECO:0007669"/>
    <property type="project" value="UniProtKB-UniRule"/>
</dbReference>
<sequence>MKFSEQWLREWVNPSLDTQALSDQLSLAGLEVDDVIGVAGDFSGVVVAQIIDAQPHPNADKLQVCQVSDGADTWQIVCGAANARAGLKTALARVGACLPGDFKIKAAKLRQVESFGMLCAEDELGLSDDHAGIMELPEDAPLGLNLRDYLNLDDQIIDVDLTPNRGDCLSLVGMAREVGVLNQLPVKTLDIPAIPAQSDEVFPVELVSPEDCPRYVGRVLRGINPQATTPAWMASKLARSGIRCIDPVVDVTNYVLLELGQPMHAFDLNKLEGRILVRKAEQGETIRLLDGSDATLNDDTLVIADDKGALAIAGIMGGESSSVTETTTDIFLESAFFQPLSIVGRARNYGLHTDSSHRFERGVDWQQQVRAIERATQLLLDIVGGQPGPVIEAVSVEHLPLQPVVRLRHDRVDAMLAMAMPANVIEDILARLGMTLTSDVEREWSVSVPSYRFDITLEVDLIEEIARVYGYDNLPVRTPVAQLPLPPIPEAKVAVSRLREHLISRGYQEAITYSFIEIGLAKQFDPENEPLALANPISAEMAVMRTTLWPGLIKAVLYNQNRQQTRIRMFETGQRFISSDSGLEQQNVVAGVITGNRDAEGWTAGKDKVDFFDLKGDVESLLGLGGQGSEFAFVASKHPALHPGQTAAIELAGQVIGFIGALHPQLVHELDLSSSVFLFEIDLEAALSGRLSRYSALSKFPEMRRDLSLVVDQSVSFSAVKAVVAKTAGEFLKNIRLFDMYQGQGIEAGRKSLALGLTWQHPSRTLTDEEINNSVNAVVSALSQECGASLRD</sequence>
<organism evidence="20 21">
    <name type="scientific">Nitrincola tibetensis</name>
    <dbReference type="NCBI Taxonomy" id="2219697"/>
    <lineage>
        <taxon>Bacteria</taxon>
        <taxon>Pseudomonadati</taxon>
        <taxon>Pseudomonadota</taxon>
        <taxon>Gammaproteobacteria</taxon>
        <taxon>Oceanospirillales</taxon>
        <taxon>Oceanospirillaceae</taxon>
        <taxon>Nitrincola</taxon>
    </lineage>
</organism>
<keyword evidence="8 15" id="KW-0547">Nucleotide-binding</keyword>
<evidence type="ECO:0000256" key="6">
    <source>
        <dbReference type="ARBA" id="ARBA00022598"/>
    </source>
</evidence>
<comment type="subcellular location">
    <subcellularLocation>
        <location evidence="1 15">Cytoplasm</location>
    </subcellularLocation>
</comment>
<dbReference type="HAMAP" id="MF_00283">
    <property type="entry name" value="Phe_tRNA_synth_beta1"/>
    <property type="match status" value="1"/>
</dbReference>
<keyword evidence="13 15" id="KW-0030">Aminoacyl-tRNA synthetase</keyword>
<name>A0A364NP34_9GAMM</name>
<keyword evidence="10 15" id="KW-0460">Magnesium</keyword>
<dbReference type="InterPro" id="IPR005146">
    <property type="entry name" value="B3/B4_tRNA-bd"/>
</dbReference>